<sequence>MYGDNNRMDPTGVRLSNSAHLSDRMYRTIMNKLSESLYRRDFDVNIFARNMMAHGNPLLRDRMMQLALAFIDAGAEMYDSCMIEDGTVQAKRLKETADLYQMPRG</sequence>
<organism evidence="1 2">
    <name type="scientific">Streptomyces phage Blueeyedbeauty</name>
    <dbReference type="NCBI Taxonomy" id="2250336"/>
    <lineage>
        <taxon>Viruses</taxon>
        <taxon>Duplodnaviria</taxon>
        <taxon>Heunggongvirae</taxon>
        <taxon>Uroviricota</taxon>
        <taxon>Caudoviricetes</taxon>
        <taxon>Stanwilliamsviridae</taxon>
        <taxon>Loccivirinae</taxon>
        <taxon>Annadreamyvirus</taxon>
        <taxon>Annadreamyvirus blueeyedbeauty</taxon>
    </lineage>
</organism>
<dbReference type="RefSeq" id="YP_009839374.1">
    <property type="nucleotide sequence ID" value="NC_048720.1"/>
</dbReference>
<accession>A0A345L218</accession>
<keyword evidence="2" id="KW-1185">Reference proteome</keyword>
<name>A0A345L218_9CAUD</name>
<reference evidence="1 2" key="1">
    <citation type="submission" date="2018-06" db="EMBL/GenBank/DDBJ databases">
        <authorList>
            <person name="Luttrell C.E."/>
            <person name="Myers K.N."/>
            <person name="Simpson A.N."/>
            <person name="Sulollari A."/>
            <person name="Suri N."/>
            <person name="Nayek S."/>
            <person name="Bhuiyan S."/>
            <person name="Smith B.R."/>
            <person name="Hughes L.E."/>
            <person name="Garlena R.A."/>
            <person name="Russell D.A."/>
            <person name="Pope W.H."/>
            <person name="Jacobs-Sera D."/>
            <person name="Hatfull G.F."/>
        </authorList>
    </citation>
    <scope>NUCLEOTIDE SEQUENCE [LARGE SCALE GENOMIC DNA]</scope>
</reference>
<evidence type="ECO:0000313" key="1">
    <source>
        <dbReference type="EMBL" id="AXH49320.1"/>
    </source>
</evidence>
<evidence type="ECO:0000313" key="2">
    <source>
        <dbReference type="Proteomes" id="UP000258408"/>
    </source>
</evidence>
<dbReference type="EMBL" id="MH536814">
    <property type="protein sequence ID" value="AXH49320.1"/>
    <property type="molecule type" value="Genomic_DNA"/>
</dbReference>
<dbReference type="KEGG" id="vg:55600003"/>
<protein>
    <submittedName>
        <fullName evidence="1">Uncharacterized protein</fullName>
    </submittedName>
</protein>
<dbReference type="GeneID" id="55600003"/>
<gene>
    <name evidence="1" type="primary">213</name>
    <name evidence="1" type="ORF">SEA_BLUEEYEDBEAUTY_213</name>
</gene>
<proteinExistence type="predicted"/>
<dbReference type="Proteomes" id="UP000258408">
    <property type="component" value="Segment"/>
</dbReference>